<sequence length="38" mass="4643">MLNVPCNFRQENVTFRQENVTFKHGWQEPGFFKIRNVM</sequence>
<gene>
    <name evidence="1" type="ORF">DCCM_3043</name>
</gene>
<dbReference type="AlphaFoldDB" id="A0A2L2XCT4"/>
<evidence type="ECO:0000313" key="1">
    <source>
        <dbReference type="EMBL" id="GBF33932.1"/>
    </source>
</evidence>
<dbReference type="EMBL" id="BFAV01000124">
    <property type="protein sequence ID" value="GBF33932.1"/>
    <property type="molecule type" value="Genomic_DNA"/>
</dbReference>
<keyword evidence="2" id="KW-1185">Reference proteome</keyword>
<reference evidence="2" key="1">
    <citation type="submission" date="2018-02" db="EMBL/GenBank/DDBJ databases">
        <title>Genome sequence of Desulfocucumis palustris strain NAW-5.</title>
        <authorList>
            <person name="Watanabe M."/>
            <person name="Kojima H."/>
            <person name="Fukui M."/>
        </authorList>
    </citation>
    <scope>NUCLEOTIDE SEQUENCE [LARGE SCALE GENOMIC DNA]</scope>
    <source>
        <strain evidence="2">NAW-5</strain>
    </source>
</reference>
<evidence type="ECO:0000313" key="2">
    <source>
        <dbReference type="Proteomes" id="UP000239549"/>
    </source>
</evidence>
<dbReference type="Proteomes" id="UP000239549">
    <property type="component" value="Unassembled WGS sequence"/>
</dbReference>
<organism evidence="1 2">
    <name type="scientific">Desulfocucumis palustris</name>
    <dbReference type="NCBI Taxonomy" id="1898651"/>
    <lineage>
        <taxon>Bacteria</taxon>
        <taxon>Bacillati</taxon>
        <taxon>Bacillota</taxon>
        <taxon>Clostridia</taxon>
        <taxon>Eubacteriales</taxon>
        <taxon>Desulfocucumaceae</taxon>
        <taxon>Desulfocucumis</taxon>
    </lineage>
</organism>
<protein>
    <submittedName>
        <fullName evidence="1">Uncharacterized protein</fullName>
    </submittedName>
</protein>
<comment type="caution">
    <text evidence="1">The sequence shown here is derived from an EMBL/GenBank/DDBJ whole genome shotgun (WGS) entry which is preliminary data.</text>
</comment>
<proteinExistence type="predicted"/>
<accession>A0A2L2XCT4</accession>
<name>A0A2L2XCT4_9FIRM</name>